<dbReference type="AlphaFoldDB" id="A0A430ANR1"/>
<name>A0A430ANR1_9ENTE</name>
<evidence type="ECO:0000313" key="5">
    <source>
        <dbReference type="EMBL" id="RSU09537.1"/>
    </source>
</evidence>
<feature type="domain" description="Carbohydrate kinase PfkB" evidence="4">
    <location>
        <begin position="3"/>
        <end position="308"/>
    </location>
</feature>
<reference evidence="5 6" key="1">
    <citation type="submission" date="2017-05" db="EMBL/GenBank/DDBJ databases">
        <title>Vagococcus spp. assemblies.</title>
        <authorList>
            <person name="Gulvik C.A."/>
        </authorList>
    </citation>
    <scope>NUCLEOTIDE SEQUENCE [LARGE SCALE GENOMIC DNA]</scope>
    <source>
        <strain evidence="5 6">LMG 24798</strain>
    </source>
</reference>
<dbReference type="SUPFAM" id="SSF53613">
    <property type="entry name" value="Ribokinase-like"/>
    <property type="match status" value="1"/>
</dbReference>
<evidence type="ECO:0000256" key="2">
    <source>
        <dbReference type="ARBA" id="ARBA00022679"/>
    </source>
</evidence>
<dbReference type="PANTHER" id="PTHR43320">
    <property type="entry name" value="SUGAR KINASE"/>
    <property type="match status" value="1"/>
</dbReference>
<sequence>MNILAYGEVMLRLNPPLYKTLMQTETLDMYYTGSGLNVMAGMIQNGFNAKLLTVLPDNNLGKAAAAAVRRLGISSEALIFEGNHLGIYMLEMGYANRPSEVTYLNRTESAFNQHLLSDEQMAAALKDVDMLHICGIALSTSEQSRKNALRLAEKAASRHISVCFDFNFRSSLNTDDERAELLSAYKTVLHHAEIVFGSTRDLKELLDISGKTADEVAARFMSEYQVSRFAGTIRGQDKQAKTIKGFLYENGTQFMSAERQVHILDRIGTGDAFAAGILTGLLEQWDGQQTVDYATACGELAHTTLGDSPVLSREFVLDYMASPTDVKR</sequence>
<evidence type="ECO:0000256" key="3">
    <source>
        <dbReference type="ARBA" id="ARBA00022777"/>
    </source>
</evidence>
<evidence type="ECO:0000256" key="1">
    <source>
        <dbReference type="ARBA" id="ARBA00010688"/>
    </source>
</evidence>
<protein>
    <submittedName>
        <fullName evidence="5">2-dehydro-3-deoxygluconokinase</fullName>
    </submittedName>
</protein>
<dbReference type="Gene3D" id="3.40.1190.20">
    <property type="match status" value="1"/>
</dbReference>
<dbReference type="InterPro" id="IPR052700">
    <property type="entry name" value="Carb_kinase_PfkB-like"/>
</dbReference>
<dbReference type="CDD" id="cd01166">
    <property type="entry name" value="KdgK"/>
    <property type="match status" value="1"/>
</dbReference>
<evidence type="ECO:0000313" key="6">
    <source>
        <dbReference type="Proteomes" id="UP000286773"/>
    </source>
</evidence>
<dbReference type="Pfam" id="PF00294">
    <property type="entry name" value="PfkB"/>
    <property type="match status" value="1"/>
</dbReference>
<dbReference type="GO" id="GO:0016301">
    <property type="term" value="F:kinase activity"/>
    <property type="evidence" value="ECO:0007669"/>
    <property type="project" value="UniProtKB-KW"/>
</dbReference>
<accession>A0A430ANR1</accession>
<dbReference type="OrthoDB" id="9813569at2"/>
<keyword evidence="3 5" id="KW-0418">Kinase</keyword>
<dbReference type="PANTHER" id="PTHR43320:SF2">
    <property type="entry name" value="2-DEHYDRO-3-DEOXYGLUCONOKINASE_2-DEHYDRO-3-DEOXYGALACTONOKINASE"/>
    <property type="match status" value="1"/>
</dbReference>
<organism evidence="5 6">
    <name type="scientific">Vagococcus acidifermentans</name>
    <dbReference type="NCBI Taxonomy" id="564710"/>
    <lineage>
        <taxon>Bacteria</taxon>
        <taxon>Bacillati</taxon>
        <taxon>Bacillota</taxon>
        <taxon>Bacilli</taxon>
        <taxon>Lactobacillales</taxon>
        <taxon>Enterococcaceae</taxon>
        <taxon>Vagococcus</taxon>
    </lineage>
</organism>
<keyword evidence="6" id="KW-1185">Reference proteome</keyword>
<dbReference type="InterPro" id="IPR029056">
    <property type="entry name" value="Ribokinase-like"/>
</dbReference>
<evidence type="ECO:0000259" key="4">
    <source>
        <dbReference type="Pfam" id="PF00294"/>
    </source>
</evidence>
<dbReference type="Proteomes" id="UP000286773">
    <property type="component" value="Unassembled WGS sequence"/>
</dbReference>
<proteinExistence type="inferred from homology"/>
<dbReference type="EMBL" id="NGKC01000018">
    <property type="protein sequence ID" value="RSU09537.1"/>
    <property type="molecule type" value="Genomic_DNA"/>
</dbReference>
<dbReference type="InterPro" id="IPR011611">
    <property type="entry name" value="PfkB_dom"/>
</dbReference>
<comment type="similarity">
    <text evidence="1">Belongs to the carbohydrate kinase PfkB family.</text>
</comment>
<gene>
    <name evidence="5" type="ORF">CBF27_12575</name>
</gene>
<comment type="caution">
    <text evidence="5">The sequence shown here is derived from an EMBL/GenBank/DDBJ whole genome shotgun (WGS) entry which is preliminary data.</text>
</comment>
<dbReference type="RefSeq" id="WP_126814850.1">
    <property type="nucleotide sequence ID" value="NZ_NGKC01000018.1"/>
</dbReference>
<keyword evidence="2" id="KW-0808">Transferase</keyword>